<feature type="transmembrane region" description="Helical" evidence="1">
    <location>
        <begin position="38"/>
        <end position="59"/>
    </location>
</feature>
<keyword evidence="1 2" id="KW-0812">Transmembrane</keyword>
<protein>
    <submittedName>
        <fullName evidence="2">Transmembrane protein, putative</fullName>
    </submittedName>
</protein>
<dbReference type="Proteomes" id="UP000009168">
    <property type="component" value="Unassembled WGS sequence"/>
</dbReference>
<evidence type="ECO:0000313" key="3">
    <source>
        <dbReference type="Proteomes" id="UP000009168"/>
    </source>
</evidence>
<accession>W7XJZ5</accession>
<dbReference type="InParanoid" id="W7XJZ5"/>
<dbReference type="GeneID" id="24439541"/>
<proteinExistence type="predicted"/>
<reference evidence="3" key="1">
    <citation type="journal article" date="2006" name="PLoS Biol.">
        <title>Macronuclear genome sequence of the ciliate Tetrahymena thermophila, a model eukaryote.</title>
        <authorList>
            <person name="Eisen J.A."/>
            <person name="Coyne R.S."/>
            <person name="Wu M."/>
            <person name="Wu D."/>
            <person name="Thiagarajan M."/>
            <person name="Wortman J.R."/>
            <person name="Badger J.H."/>
            <person name="Ren Q."/>
            <person name="Amedeo P."/>
            <person name="Jones K.M."/>
            <person name="Tallon L.J."/>
            <person name="Delcher A.L."/>
            <person name="Salzberg S.L."/>
            <person name="Silva J.C."/>
            <person name="Haas B.J."/>
            <person name="Majoros W.H."/>
            <person name="Farzad M."/>
            <person name="Carlton J.M."/>
            <person name="Smith R.K. Jr."/>
            <person name="Garg J."/>
            <person name="Pearlman R.E."/>
            <person name="Karrer K.M."/>
            <person name="Sun L."/>
            <person name="Manning G."/>
            <person name="Elde N.C."/>
            <person name="Turkewitz A.P."/>
            <person name="Asai D.J."/>
            <person name="Wilkes D.E."/>
            <person name="Wang Y."/>
            <person name="Cai H."/>
            <person name="Collins K."/>
            <person name="Stewart B.A."/>
            <person name="Lee S.R."/>
            <person name="Wilamowska K."/>
            <person name="Weinberg Z."/>
            <person name="Ruzzo W.L."/>
            <person name="Wloga D."/>
            <person name="Gaertig J."/>
            <person name="Frankel J."/>
            <person name="Tsao C.-C."/>
            <person name="Gorovsky M.A."/>
            <person name="Keeling P.J."/>
            <person name="Waller R.F."/>
            <person name="Patron N.J."/>
            <person name="Cherry J.M."/>
            <person name="Stover N.A."/>
            <person name="Krieger C.J."/>
            <person name="del Toro C."/>
            <person name="Ryder H.F."/>
            <person name="Williamson S.C."/>
            <person name="Barbeau R.A."/>
            <person name="Hamilton E.P."/>
            <person name="Orias E."/>
        </authorList>
    </citation>
    <scope>NUCLEOTIDE SEQUENCE [LARGE SCALE GENOMIC DNA]</scope>
    <source>
        <strain evidence="3">SB210</strain>
    </source>
</reference>
<keyword evidence="3" id="KW-1185">Reference proteome</keyword>
<dbReference type="EMBL" id="GG662828">
    <property type="protein sequence ID" value="EWS76081.1"/>
    <property type="molecule type" value="Genomic_DNA"/>
</dbReference>
<sequence>MQSIIKLQQSLCLISFLNCDIISFPHQNHSKNCIVKTFLIIFHYFSIVSIIQRITIIIIRRIRARNFKKLKLVTEFSY</sequence>
<name>W7XJZ5_TETTS</name>
<keyword evidence="1" id="KW-0472">Membrane</keyword>
<gene>
    <name evidence="2" type="ORF">TTHERM_000551069</name>
</gene>
<evidence type="ECO:0000313" key="2">
    <source>
        <dbReference type="EMBL" id="EWS76081.1"/>
    </source>
</evidence>
<organism evidence="2 3">
    <name type="scientific">Tetrahymena thermophila (strain SB210)</name>
    <dbReference type="NCBI Taxonomy" id="312017"/>
    <lineage>
        <taxon>Eukaryota</taxon>
        <taxon>Sar</taxon>
        <taxon>Alveolata</taxon>
        <taxon>Ciliophora</taxon>
        <taxon>Intramacronucleata</taxon>
        <taxon>Oligohymenophorea</taxon>
        <taxon>Hymenostomatida</taxon>
        <taxon>Tetrahymenina</taxon>
        <taxon>Tetrahymenidae</taxon>
        <taxon>Tetrahymena</taxon>
    </lineage>
</organism>
<dbReference type="RefSeq" id="XP_012651388.1">
    <property type="nucleotide sequence ID" value="XM_012795934.1"/>
</dbReference>
<evidence type="ECO:0000256" key="1">
    <source>
        <dbReference type="SAM" id="Phobius"/>
    </source>
</evidence>
<dbReference type="KEGG" id="tet:TTHERM_000551069"/>
<keyword evidence="1" id="KW-1133">Transmembrane helix</keyword>
<dbReference type="AlphaFoldDB" id="W7XJZ5"/>